<accession>A0ABS9WBS8</accession>
<gene>
    <name evidence="1" type="ORF">MON41_23840</name>
</gene>
<protein>
    <submittedName>
        <fullName evidence="1">Uncharacterized protein</fullName>
    </submittedName>
</protein>
<proteinExistence type="predicted"/>
<dbReference type="RefSeq" id="WP_241793975.1">
    <property type="nucleotide sequence ID" value="NZ_JALBUU010000125.1"/>
</dbReference>
<evidence type="ECO:0000313" key="1">
    <source>
        <dbReference type="EMBL" id="MCI0756673.1"/>
    </source>
</evidence>
<name>A0ABS9WBS8_9PROT</name>
<comment type="caution">
    <text evidence="1">The sequence shown here is derived from an EMBL/GenBank/DDBJ whole genome shotgun (WGS) entry which is preliminary data.</text>
</comment>
<dbReference type="Proteomes" id="UP001201985">
    <property type="component" value="Unassembled WGS sequence"/>
</dbReference>
<dbReference type="EMBL" id="JALBUU010000125">
    <property type="protein sequence ID" value="MCI0756673.1"/>
    <property type="molecule type" value="Genomic_DNA"/>
</dbReference>
<organism evidence="1 2">
    <name type="scientific">Teichococcus vastitatis</name>
    <dbReference type="NCBI Taxonomy" id="2307076"/>
    <lineage>
        <taxon>Bacteria</taxon>
        <taxon>Pseudomonadati</taxon>
        <taxon>Pseudomonadota</taxon>
        <taxon>Alphaproteobacteria</taxon>
        <taxon>Acetobacterales</taxon>
        <taxon>Roseomonadaceae</taxon>
        <taxon>Roseomonas</taxon>
    </lineage>
</organism>
<evidence type="ECO:0000313" key="2">
    <source>
        <dbReference type="Proteomes" id="UP001201985"/>
    </source>
</evidence>
<reference evidence="1 2" key="1">
    <citation type="submission" date="2022-03" db="EMBL/GenBank/DDBJ databases">
        <title>Complete genome analysis of Roseomonas KG 17.1 : a prolific producer of plant growth promoters.</title>
        <authorList>
            <person name="Saadouli I."/>
            <person name="Najjari A."/>
            <person name="Mosbah A."/>
            <person name="Ouzari H.I."/>
        </authorList>
    </citation>
    <scope>NUCLEOTIDE SEQUENCE [LARGE SCALE GENOMIC DNA]</scope>
    <source>
        <strain evidence="1 2">KG17-1</strain>
    </source>
</reference>
<sequence length="188" mass="21155">MSEIRSFLVKLVEVTDEKYQDRAQEILNRFDKFGAEGLYLGPNLKLWAARALKFNPKLKKVAVPQWFKDYVNSDDSDTDNERFGSTVQTNIPNQCFGGVVTRTPTTPAIVRNMPEPILLPSAKRLLAETTKNATPDEIAQAFATMEDEDPSVDDLVLNPQMVELVRCLVQVEMRKMLTAMASLPPHNS</sequence>
<keyword evidence="2" id="KW-1185">Reference proteome</keyword>